<proteinExistence type="predicted"/>
<accession>A0ACC0D1M0</accession>
<organism evidence="1 2">
    <name type="scientific">Hypoxylon rubiginosum</name>
    <dbReference type="NCBI Taxonomy" id="110542"/>
    <lineage>
        <taxon>Eukaryota</taxon>
        <taxon>Fungi</taxon>
        <taxon>Dikarya</taxon>
        <taxon>Ascomycota</taxon>
        <taxon>Pezizomycotina</taxon>
        <taxon>Sordariomycetes</taxon>
        <taxon>Xylariomycetidae</taxon>
        <taxon>Xylariales</taxon>
        <taxon>Hypoxylaceae</taxon>
        <taxon>Hypoxylon</taxon>
    </lineage>
</organism>
<sequence length="375" mass="39565">MGFPPLTTTIAAQATLAPRQSFYDHDGTPPVAALTTVWTADEGCFPVTTRSTTDIDLFWTNYPECAPPGYASYFNTFYYSPAICPSGFTVGCSRYGNQGPSVEPTETAMLCVLSDYFCTTDDWNYYATNTDLEYAQIMIEIRWAESDLSILETHPLTPGLILAGVTGTTTRTTSSASRYTTRTGASTTVTVSPDGSPNDGGLTYGAQIGIGVGVGLFAILMLGIAIFFIMRYRRKRNNAGKPPMQQPPPSQYPYPVQQYPYMPGPGQNGQPASGYPGYTTYVDPKTGAVTYHSAVPHPNQLGGTAIAGPNLSRSQGVPSTTGSQPTQAQGSATNPIGGVPSALPASHNTTAGERTPTRVPGREGAEGAATSTAGT</sequence>
<protein>
    <submittedName>
        <fullName evidence="1">Uncharacterized protein</fullName>
    </submittedName>
</protein>
<comment type="caution">
    <text evidence="1">The sequence shown here is derived from an EMBL/GenBank/DDBJ whole genome shotgun (WGS) entry which is preliminary data.</text>
</comment>
<keyword evidence="2" id="KW-1185">Reference proteome</keyword>
<evidence type="ECO:0000313" key="1">
    <source>
        <dbReference type="EMBL" id="KAI6086442.1"/>
    </source>
</evidence>
<dbReference type="Proteomes" id="UP001497680">
    <property type="component" value="Unassembled WGS sequence"/>
</dbReference>
<reference evidence="1 2" key="1">
    <citation type="journal article" date="2022" name="New Phytol.">
        <title>Ecological generalism drives hyperdiversity of secondary metabolite gene clusters in xylarialean endophytes.</title>
        <authorList>
            <person name="Franco M.E.E."/>
            <person name="Wisecaver J.H."/>
            <person name="Arnold A.E."/>
            <person name="Ju Y.M."/>
            <person name="Slot J.C."/>
            <person name="Ahrendt S."/>
            <person name="Moore L.P."/>
            <person name="Eastman K.E."/>
            <person name="Scott K."/>
            <person name="Konkel Z."/>
            <person name="Mondo S.J."/>
            <person name="Kuo A."/>
            <person name="Hayes R.D."/>
            <person name="Haridas S."/>
            <person name="Andreopoulos B."/>
            <person name="Riley R."/>
            <person name="LaButti K."/>
            <person name="Pangilinan J."/>
            <person name="Lipzen A."/>
            <person name="Amirebrahimi M."/>
            <person name="Yan J."/>
            <person name="Adam C."/>
            <person name="Keymanesh K."/>
            <person name="Ng V."/>
            <person name="Louie K."/>
            <person name="Northen T."/>
            <person name="Drula E."/>
            <person name="Henrissat B."/>
            <person name="Hsieh H.M."/>
            <person name="Youens-Clark K."/>
            <person name="Lutzoni F."/>
            <person name="Miadlikowska J."/>
            <person name="Eastwood D.C."/>
            <person name="Hamelin R.C."/>
            <person name="Grigoriev I.V."/>
            <person name="U'Ren J.M."/>
        </authorList>
    </citation>
    <scope>NUCLEOTIDE SEQUENCE [LARGE SCALE GENOMIC DNA]</scope>
    <source>
        <strain evidence="1 2">ER1909</strain>
    </source>
</reference>
<dbReference type="EMBL" id="MU394315">
    <property type="protein sequence ID" value="KAI6086442.1"/>
    <property type="molecule type" value="Genomic_DNA"/>
</dbReference>
<name>A0ACC0D1M0_9PEZI</name>
<evidence type="ECO:0000313" key="2">
    <source>
        <dbReference type="Proteomes" id="UP001497680"/>
    </source>
</evidence>
<gene>
    <name evidence="1" type="ORF">F4821DRAFT_127498</name>
</gene>